<feature type="domain" description="EF-hand" evidence="13">
    <location>
        <begin position="124"/>
        <end position="159"/>
    </location>
</feature>
<sequence length="335" mass="38877">MWTEKKPLHVILLAVLFYLCLCVLKASSHVHTHPKSDHANGEREQDGNFASRAQNHLRDDIHETDFDHEAILGSRDAADEYDQLSPEEAKRRLQELAVKMDKDGDGYVDRTELIEWILRSFKLLTQEEAAERFEDEDKDGDGKVTWDEHVREAFGSSHRDADPNEEDDLRLMEEDDRYFKAADANKDGALDKEEFPKFSHPSEFPEMQNILYEETMKKKDADRDGYLSLEEFASEDADKPLTSEQFLVEKERFEMDYDRNGDKKLDKQETLNWLLPGNEEIAEQEADHLLENGDTDKDGKLSIREIVDHHDLFVGSEATDYGEHLHNTSRFTDEL</sequence>
<feature type="domain" description="EF-hand" evidence="13">
    <location>
        <begin position="88"/>
        <end position="123"/>
    </location>
</feature>
<evidence type="ECO:0000256" key="3">
    <source>
        <dbReference type="ARBA" id="ARBA00022729"/>
    </source>
</evidence>
<keyword evidence="3 12" id="KW-0732">Signal</keyword>
<dbReference type="SUPFAM" id="SSF47473">
    <property type="entry name" value="EF-hand"/>
    <property type="match status" value="2"/>
</dbReference>
<comment type="function">
    <text evidence="9">Probable molecular chaperone assisting protein biosynthesis and transport in the endoplasmic reticulum. Required for the proper biosynthesis and transport of pulmonary surfactant-associated protein A/SP-A, pulmonary surfactant-associated protein D/SP-D and the lipid transporter ABCA3. By regulating both the proper expression and the degradation through the endoplasmic reticulum-associated protein degradation pathway of these proteins plays a crucial role in pulmonary surfactant homeostasis. Has an anti-fibrotic activity by negatively regulating the secretion of type I and type III collagens. This calcium-binding protein also transiently associates with immature PCSK6 and regulates its secretion.</text>
</comment>
<dbReference type="InterPro" id="IPR002048">
    <property type="entry name" value="EF_hand_dom"/>
</dbReference>
<feature type="domain" description="EF-hand" evidence="13">
    <location>
        <begin position="281"/>
        <end position="316"/>
    </location>
</feature>
<keyword evidence="8" id="KW-0143">Chaperone</keyword>
<evidence type="ECO:0000256" key="8">
    <source>
        <dbReference type="ARBA" id="ARBA00023186"/>
    </source>
</evidence>
<keyword evidence="6" id="KW-0106">Calcium</keyword>
<evidence type="ECO:0000313" key="14">
    <source>
        <dbReference type="EMBL" id="JAR94289.1"/>
    </source>
</evidence>
<dbReference type="GO" id="GO:0005509">
    <property type="term" value="F:calcium ion binding"/>
    <property type="evidence" value="ECO:0007669"/>
    <property type="project" value="InterPro"/>
</dbReference>
<evidence type="ECO:0000256" key="7">
    <source>
        <dbReference type="ARBA" id="ARBA00023180"/>
    </source>
</evidence>
<dbReference type="InterPro" id="IPR018247">
    <property type="entry name" value="EF_Hand_1_Ca_BS"/>
</dbReference>
<keyword evidence="4" id="KW-0677">Repeat</keyword>
<dbReference type="SMART" id="SM00054">
    <property type="entry name" value="EFh"/>
    <property type="match status" value="5"/>
</dbReference>
<evidence type="ECO:0000259" key="13">
    <source>
        <dbReference type="PROSITE" id="PS50222"/>
    </source>
</evidence>
<feature type="signal peptide" evidence="12">
    <location>
        <begin position="1"/>
        <end position="28"/>
    </location>
</feature>
<name>A0A147BU04_IXORI</name>
<dbReference type="PANTHER" id="PTHR10827:SF52">
    <property type="entry name" value="IP16409P"/>
    <property type="match status" value="1"/>
</dbReference>
<dbReference type="EMBL" id="GEGO01001115">
    <property type="protein sequence ID" value="JAR94289.1"/>
    <property type="molecule type" value="Transcribed_RNA"/>
</dbReference>
<dbReference type="GO" id="GO:0015031">
    <property type="term" value="P:protein transport"/>
    <property type="evidence" value="ECO:0007669"/>
    <property type="project" value="UniProtKB-ARBA"/>
</dbReference>
<dbReference type="PROSITE" id="PS00018">
    <property type="entry name" value="EF_HAND_1"/>
    <property type="match status" value="4"/>
</dbReference>
<dbReference type="FunFam" id="1.10.238.10:FF:000104">
    <property type="entry name" value="calumenin isoform X1"/>
    <property type="match status" value="1"/>
</dbReference>
<dbReference type="PANTHER" id="PTHR10827">
    <property type="entry name" value="RETICULOCALBIN"/>
    <property type="match status" value="1"/>
</dbReference>
<comment type="subunit">
    <text evidence="10">Interacts with PCSK6 (immature form including the propeptide); probably involved in the maturation and the secretion of PCSK6.</text>
</comment>
<protein>
    <recommendedName>
        <fullName evidence="11">Reticulocalbin-3</fullName>
    </recommendedName>
</protein>
<comment type="subcellular location">
    <subcellularLocation>
        <location evidence="1">Endoplasmic reticulum lumen</location>
    </subcellularLocation>
</comment>
<evidence type="ECO:0000256" key="6">
    <source>
        <dbReference type="ARBA" id="ARBA00022837"/>
    </source>
</evidence>
<accession>A0A147BU04</accession>
<proteinExistence type="predicted"/>
<feature type="domain" description="EF-hand" evidence="13">
    <location>
        <begin position="170"/>
        <end position="205"/>
    </location>
</feature>
<dbReference type="AlphaFoldDB" id="A0A147BU04"/>
<keyword evidence="2" id="KW-0479">Metal-binding</keyword>
<evidence type="ECO:0000256" key="12">
    <source>
        <dbReference type="SAM" id="SignalP"/>
    </source>
</evidence>
<evidence type="ECO:0000256" key="9">
    <source>
        <dbReference type="ARBA" id="ARBA00056975"/>
    </source>
</evidence>
<evidence type="ECO:0000256" key="5">
    <source>
        <dbReference type="ARBA" id="ARBA00022824"/>
    </source>
</evidence>
<keyword evidence="7" id="KW-0325">Glycoprotein</keyword>
<organism evidence="14">
    <name type="scientific">Ixodes ricinus</name>
    <name type="common">Common tick</name>
    <name type="synonym">Acarus ricinus</name>
    <dbReference type="NCBI Taxonomy" id="34613"/>
    <lineage>
        <taxon>Eukaryota</taxon>
        <taxon>Metazoa</taxon>
        <taxon>Ecdysozoa</taxon>
        <taxon>Arthropoda</taxon>
        <taxon>Chelicerata</taxon>
        <taxon>Arachnida</taxon>
        <taxon>Acari</taxon>
        <taxon>Parasitiformes</taxon>
        <taxon>Ixodida</taxon>
        <taxon>Ixodoidea</taxon>
        <taxon>Ixodidae</taxon>
        <taxon>Ixodinae</taxon>
        <taxon>Ixodes</taxon>
    </lineage>
</organism>
<keyword evidence="5" id="KW-0256">Endoplasmic reticulum</keyword>
<dbReference type="Pfam" id="PF13499">
    <property type="entry name" value="EF-hand_7"/>
    <property type="match status" value="3"/>
</dbReference>
<dbReference type="GO" id="GO:0005788">
    <property type="term" value="C:endoplasmic reticulum lumen"/>
    <property type="evidence" value="ECO:0007669"/>
    <property type="project" value="UniProtKB-SubCell"/>
</dbReference>
<evidence type="ECO:0000256" key="11">
    <source>
        <dbReference type="ARBA" id="ARBA00072696"/>
    </source>
</evidence>
<dbReference type="Gene3D" id="1.10.238.10">
    <property type="entry name" value="EF-hand"/>
    <property type="match status" value="3"/>
</dbReference>
<evidence type="ECO:0000256" key="10">
    <source>
        <dbReference type="ARBA" id="ARBA00063143"/>
    </source>
</evidence>
<evidence type="ECO:0000256" key="1">
    <source>
        <dbReference type="ARBA" id="ARBA00004319"/>
    </source>
</evidence>
<evidence type="ECO:0000256" key="4">
    <source>
        <dbReference type="ARBA" id="ARBA00022737"/>
    </source>
</evidence>
<dbReference type="InterPro" id="IPR011992">
    <property type="entry name" value="EF-hand-dom_pair"/>
</dbReference>
<reference evidence="14" key="1">
    <citation type="journal article" date="2018" name="PLoS Negl. Trop. Dis.">
        <title>Sialome diversity of ticks revealed by RNAseq of single tick salivary glands.</title>
        <authorList>
            <person name="Perner J."/>
            <person name="Kropackova S."/>
            <person name="Kopacek P."/>
            <person name="Ribeiro J.M."/>
        </authorList>
    </citation>
    <scope>NUCLEOTIDE SEQUENCE</scope>
    <source>
        <strain evidence="14">Siblings of single egg batch collected in Ceske Budejovice</strain>
        <tissue evidence="14">Salivary glands</tissue>
    </source>
</reference>
<dbReference type="PROSITE" id="PS50222">
    <property type="entry name" value="EF_HAND_2"/>
    <property type="match status" value="4"/>
</dbReference>
<evidence type="ECO:0000256" key="2">
    <source>
        <dbReference type="ARBA" id="ARBA00022723"/>
    </source>
</evidence>
<feature type="chain" id="PRO_5007542871" description="Reticulocalbin-3" evidence="12">
    <location>
        <begin position="29"/>
        <end position="335"/>
    </location>
</feature>